<dbReference type="PANTHER" id="PTHR12526:SF636">
    <property type="entry name" value="BLL3647 PROTEIN"/>
    <property type="match status" value="1"/>
</dbReference>
<dbReference type="Proteomes" id="UP001482520">
    <property type="component" value="Unassembled WGS sequence"/>
</dbReference>
<dbReference type="RefSeq" id="WP_349804098.1">
    <property type="nucleotide sequence ID" value="NZ_JBEGDP010000004.1"/>
</dbReference>
<dbReference type="InterPro" id="IPR028098">
    <property type="entry name" value="Glyco_trans_4-like_N"/>
</dbReference>
<accession>A0ABV1NWC5</accession>
<dbReference type="EC" id="2.4.-.-" evidence="5"/>
<keyword evidence="2 5" id="KW-0808">Transferase</keyword>
<feature type="region of interest" description="Disordered" evidence="3">
    <location>
        <begin position="1"/>
        <end position="20"/>
    </location>
</feature>
<keyword evidence="6" id="KW-1185">Reference proteome</keyword>
<feature type="domain" description="Glycosyltransferase subfamily 4-like N-terminal" evidence="4">
    <location>
        <begin position="39"/>
        <end position="211"/>
    </location>
</feature>
<dbReference type="Gene3D" id="3.40.50.2000">
    <property type="entry name" value="Glycogen Phosphorylase B"/>
    <property type="match status" value="2"/>
</dbReference>
<dbReference type="CDD" id="cd03801">
    <property type="entry name" value="GT4_PimA-like"/>
    <property type="match status" value="1"/>
</dbReference>
<dbReference type="EMBL" id="JBEGDP010000004">
    <property type="protein sequence ID" value="MEQ7846812.1"/>
    <property type="molecule type" value="Genomic_DNA"/>
</dbReference>
<proteinExistence type="predicted"/>
<keyword evidence="1 5" id="KW-0328">Glycosyltransferase</keyword>
<evidence type="ECO:0000256" key="2">
    <source>
        <dbReference type="ARBA" id="ARBA00022679"/>
    </source>
</evidence>
<evidence type="ECO:0000313" key="6">
    <source>
        <dbReference type="Proteomes" id="UP001482520"/>
    </source>
</evidence>
<dbReference type="Pfam" id="PF13439">
    <property type="entry name" value="Glyco_transf_4"/>
    <property type="match status" value="1"/>
</dbReference>
<dbReference type="PANTHER" id="PTHR12526">
    <property type="entry name" value="GLYCOSYLTRANSFERASE"/>
    <property type="match status" value="1"/>
</dbReference>
<evidence type="ECO:0000256" key="3">
    <source>
        <dbReference type="SAM" id="MobiDB-lite"/>
    </source>
</evidence>
<feature type="compositionally biased region" description="Low complexity" evidence="3">
    <location>
        <begin position="9"/>
        <end position="20"/>
    </location>
</feature>
<organism evidence="5 6">
    <name type="scientific">Nocardioides kribbensis</name>
    <dbReference type="NCBI Taxonomy" id="305517"/>
    <lineage>
        <taxon>Bacteria</taxon>
        <taxon>Bacillati</taxon>
        <taxon>Actinomycetota</taxon>
        <taxon>Actinomycetes</taxon>
        <taxon>Propionibacteriales</taxon>
        <taxon>Nocardioidaceae</taxon>
        <taxon>Nocardioides</taxon>
    </lineage>
</organism>
<dbReference type="Pfam" id="PF13692">
    <property type="entry name" value="Glyco_trans_1_4"/>
    <property type="match status" value="1"/>
</dbReference>
<evidence type="ECO:0000313" key="5">
    <source>
        <dbReference type="EMBL" id="MEQ7846812.1"/>
    </source>
</evidence>
<dbReference type="SUPFAM" id="SSF53756">
    <property type="entry name" value="UDP-Glycosyltransferase/glycogen phosphorylase"/>
    <property type="match status" value="1"/>
</dbReference>
<sequence length="402" mass="42010">MRPPDGVRPPSSAVPAAPAVPAEHRWRGRVVHVLTQPGGGPADHVSAVATAMARQGIEVHVVGPESPHSETVRAAGAAWHTVAVTSKRDAAGAVALARVVRGLRPDVVHLHDRRAAWVGRLAAPALQAGVVHTVHGVADGLSDLVAGNALVGPRRRRDDLYYVAGERWATRWSARWTRTRVVTPSRAVADFLVHRVGVDPDLLDVVPNGVEVPPVGPVGPVGPTRAPALVWAGRLVTAKRPGALLDAVERVSGLGPVVIAGEGPERDLLLRRVAATGWRGPGGVEVVGQLPDLAPALAAADVYVSTSAAENQPLAMLQAMAHGLPVVATAVGGVPEVVRDGVEGLLVPVDDPDALGAALRRLRDDPRLRRRLGTAARERVAAGWTRSHCVAGLLRTYGRVTA</sequence>
<dbReference type="GO" id="GO:0016757">
    <property type="term" value="F:glycosyltransferase activity"/>
    <property type="evidence" value="ECO:0007669"/>
    <property type="project" value="UniProtKB-KW"/>
</dbReference>
<protein>
    <submittedName>
        <fullName evidence="5">Glycosyltransferase family 4 protein</fullName>
        <ecNumber evidence="5">2.4.-.-</ecNumber>
    </submittedName>
</protein>
<name>A0ABV1NWC5_9ACTN</name>
<comment type="caution">
    <text evidence="5">The sequence shown here is derived from an EMBL/GenBank/DDBJ whole genome shotgun (WGS) entry which is preliminary data.</text>
</comment>
<evidence type="ECO:0000259" key="4">
    <source>
        <dbReference type="Pfam" id="PF13439"/>
    </source>
</evidence>
<gene>
    <name evidence="5" type="ORF">V6R90_05935</name>
</gene>
<evidence type="ECO:0000256" key="1">
    <source>
        <dbReference type="ARBA" id="ARBA00022676"/>
    </source>
</evidence>
<reference evidence="5 6" key="1">
    <citation type="submission" date="2024-02" db="EMBL/GenBank/DDBJ databases">
        <title>Full genome sequence of Nocardioides kribbensis.</title>
        <authorList>
            <person name="Poletto B.L."/>
            <person name="Silva G."/>
            <person name="Galante D."/>
            <person name="Campos K.R."/>
            <person name="Santos M.B.N."/>
            <person name="Sacchi C.T."/>
        </authorList>
    </citation>
    <scope>NUCLEOTIDE SEQUENCE [LARGE SCALE GENOMIC DNA]</scope>
    <source>
        <strain evidence="5 6">O4R</strain>
    </source>
</reference>